<protein>
    <recommendedName>
        <fullName evidence="1">COMM domain-containing protein</fullName>
    </recommendedName>
</protein>
<evidence type="ECO:0000259" key="1">
    <source>
        <dbReference type="PROSITE" id="PS51269"/>
    </source>
</evidence>
<sequence length="70" mass="7957">MASEICDIDWQFGVIAASNEENLVGKTFVQLKLTISTGTKVERFNTELTVEQFYSLLHDLEKARNILSYS</sequence>
<dbReference type="EMBL" id="JAPXFL010000002">
    <property type="protein sequence ID" value="KAK9510327.1"/>
    <property type="molecule type" value="Genomic_DNA"/>
</dbReference>
<name>A0AAW1DN23_9HEMI</name>
<dbReference type="InterPro" id="IPR017920">
    <property type="entry name" value="COMM"/>
</dbReference>
<comment type="caution">
    <text evidence="2">The sequence shown here is derived from an EMBL/GenBank/DDBJ whole genome shotgun (WGS) entry which is preliminary data.</text>
</comment>
<dbReference type="Pfam" id="PF07258">
    <property type="entry name" value="COMM_domain"/>
    <property type="match status" value="1"/>
</dbReference>
<evidence type="ECO:0000313" key="3">
    <source>
        <dbReference type="Proteomes" id="UP001461498"/>
    </source>
</evidence>
<feature type="domain" description="COMM" evidence="1">
    <location>
        <begin position="4"/>
        <end position="70"/>
    </location>
</feature>
<dbReference type="PROSITE" id="PS51269">
    <property type="entry name" value="COMM"/>
    <property type="match status" value="1"/>
</dbReference>
<keyword evidence="3" id="KW-1185">Reference proteome</keyword>
<dbReference type="AlphaFoldDB" id="A0AAW1DN23"/>
<evidence type="ECO:0000313" key="2">
    <source>
        <dbReference type="EMBL" id="KAK9510327.1"/>
    </source>
</evidence>
<organism evidence="2 3">
    <name type="scientific">Rhynocoris fuscipes</name>
    <dbReference type="NCBI Taxonomy" id="488301"/>
    <lineage>
        <taxon>Eukaryota</taxon>
        <taxon>Metazoa</taxon>
        <taxon>Ecdysozoa</taxon>
        <taxon>Arthropoda</taxon>
        <taxon>Hexapoda</taxon>
        <taxon>Insecta</taxon>
        <taxon>Pterygota</taxon>
        <taxon>Neoptera</taxon>
        <taxon>Paraneoptera</taxon>
        <taxon>Hemiptera</taxon>
        <taxon>Heteroptera</taxon>
        <taxon>Panheteroptera</taxon>
        <taxon>Cimicomorpha</taxon>
        <taxon>Reduviidae</taxon>
        <taxon>Harpactorinae</taxon>
        <taxon>Harpactorini</taxon>
        <taxon>Rhynocoris</taxon>
    </lineage>
</organism>
<reference evidence="2 3" key="1">
    <citation type="submission" date="2022-12" db="EMBL/GenBank/DDBJ databases">
        <title>Chromosome-level genome assembly of true bugs.</title>
        <authorList>
            <person name="Ma L."/>
            <person name="Li H."/>
        </authorList>
    </citation>
    <scope>NUCLEOTIDE SEQUENCE [LARGE SCALE GENOMIC DNA]</scope>
    <source>
        <strain evidence="2">Lab_2022b</strain>
    </source>
</reference>
<accession>A0AAW1DN23</accession>
<proteinExistence type="predicted"/>
<gene>
    <name evidence="2" type="ORF">O3M35_005133</name>
</gene>
<dbReference type="Proteomes" id="UP001461498">
    <property type="component" value="Unassembled WGS sequence"/>
</dbReference>